<evidence type="ECO:0000313" key="4">
    <source>
        <dbReference type="Proteomes" id="UP000185639"/>
    </source>
</evidence>
<gene>
    <name evidence="3" type="ORF">SAMN05421686_106162</name>
</gene>
<keyword evidence="4" id="KW-1185">Reference proteome</keyword>
<evidence type="ECO:0000256" key="2">
    <source>
        <dbReference type="ARBA" id="ARBA00022679"/>
    </source>
</evidence>
<dbReference type="Pfam" id="PF01531">
    <property type="entry name" value="Glyco_transf_11"/>
    <property type="match status" value="1"/>
</dbReference>
<dbReference type="CDD" id="cd11301">
    <property type="entry name" value="Fut1_Fut2_like"/>
    <property type="match status" value="1"/>
</dbReference>
<evidence type="ECO:0000313" key="3">
    <source>
        <dbReference type="EMBL" id="SIS92941.1"/>
    </source>
</evidence>
<dbReference type="GO" id="GO:0016020">
    <property type="term" value="C:membrane"/>
    <property type="evidence" value="ECO:0007669"/>
    <property type="project" value="InterPro"/>
</dbReference>
<dbReference type="InterPro" id="IPR002516">
    <property type="entry name" value="Glyco_trans_11"/>
</dbReference>
<evidence type="ECO:0000256" key="1">
    <source>
        <dbReference type="ARBA" id="ARBA00022676"/>
    </source>
</evidence>
<name>A0A1N7N452_9GAMM</name>
<accession>A0A1N7N452</accession>
<dbReference type="GO" id="GO:0008107">
    <property type="term" value="F:galactoside 2-alpha-L-fucosyltransferase activity"/>
    <property type="evidence" value="ECO:0007669"/>
    <property type="project" value="InterPro"/>
</dbReference>
<dbReference type="STRING" id="484498.SAMN05421686_106162"/>
<proteinExistence type="predicted"/>
<dbReference type="PANTHER" id="PTHR11927:SF9">
    <property type="entry name" value="L-FUCOSYLTRANSFERASE"/>
    <property type="match status" value="1"/>
</dbReference>
<organism evidence="3 4">
    <name type="scientific">Thalassolituus maritimus</name>
    <dbReference type="NCBI Taxonomy" id="484498"/>
    <lineage>
        <taxon>Bacteria</taxon>
        <taxon>Pseudomonadati</taxon>
        <taxon>Pseudomonadota</taxon>
        <taxon>Gammaproteobacteria</taxon>
        <taxon>Oceanospirillales</taxon>
        <taxon>Oceanospirillaceae</taxon>
        <taxon>Thalassolituus</taxon>
    </lineage>
</organism>
<dbReference type="RefSeq" id="WP_076516048.1">
    <property type="nucleotide sequence ID" value="NZ_FTOH01000006.1"/>
</dbReference>
<dbReference type="Proteomes" id="UP000185639">
    <property type="component" value="Unassembled WGS sequence"/>
</dbReference>
<sequence>MITIKLNGGLGNQLFQYSVGRALSLKYDVPLRIDASLYQFYDVHPFRLSSYSIGGSLYSRPGKLYKIINSIKVQSNLKKLNLRKNVYIEESIEYDPGVISMGADAVLYGYFQSEKYFSSIRDVLLKDLQIGQLQKECCGHIVNEIVGQESASLHVRRGDYVTNGEANKVHGLCGLNYIYESVSIIRNRVGNSHLRIFVFSDDIEWCRNNIELDNVFFVEGNDTSPEVDLYLMSLCSHNIIANSTFSWWGAWLNQNSKKIVICPRQWFRSNSLSDRDIVPDSWLRL</sequence>
<reference evidence="4" key="1">
    <citation type="submission" date="2017-01" db="EMBL/GenBank/DDBJ databases">
        <authorList>
            <person name="Varghese N."/>
            <person name="Submissions S."/>
        </authorList>
    </citation>
    <scope>NUCLEOTIDE SEQUENCE [LARGE SCALE GENOMIC DNA]</scope>
    <source>
        <strain evidence="4">DSM 24913</strain>
    </source>
</reference>
<keyword evidence="2 3" id="KW-0808">Transferase</keyword>
<keyword evidence="1" id="KW-0328">Glycosyltransferase</keyword>
<dbReference type="AlphaFoldDB" id="A0A1N7N452"/>
<dbReference type="GO" id="GO:0005975">
    <property type="term" value="P:carbohydrate metabolic process"/>
    <property type="evidence" value="ECO:0007669"/>
    <property type="project" value="InterPro"/>
</dbReference>
<protein>
    <submittedName>
        <fullName evidence="3">Glycosyl transferase family 11</fullName>
    </submittedName>
</protein>
<dbReference type="PANTHER" id="PTHR11927">
    <property type="entry name" value="GALACTOSIDE 2-L-FUCOSYLTRANSFERASE"/>
    <property type="match status" value="1"/>
</dbReference>
<dbReference type="EMBL" id="FTOH01000006">
    <property type="protein sequence ID" value="SIS92941.1"/>
    <property type="molecule type" value="Genomic_DNA"/>
</dbReference>